<feature type="transmembrane region" description="Helical" evidence="9">
    <location>
        <begin position="95"/>
        <end position="116"/>
    </location>
</feature>
<evidence type="ECO:0000313" key="11">
    <source>
        <dbReference type="EMBL" id="NKE07068.1"/>
    </source>
</evidence>
<dbReference type="AlphaFoldDB" id="A0A846TDB9"/>
<dbReference type="GO" id="GO:0005886">
    <property type="term" value="C:plasma membrane"/>
    <property type="evidence" value="ECO:0007669"/>
    <property type="project" value="UniProtKB-SubCell"/>
</dbReference>
<gene>
    <name evidence="11" type="ORF">GWK17_16595</name>
</gene>
<keyword evidence="6 9" id="KW-1133">Transmembrane helix</keyword>
<feature type="transmembrane region" description="Helical" evidence="9">
    <location>
        <begin position="21"/>
        <end position="39"/>
    </location>
</feature>
<keyword evidence="5 9" id="KW-0812">Transmembrane</keyword>
<evidence type="ECO:0000256" key="2">
    <source>
        <dbReference type="ARBA" id="ARBA00022448"/>
    </source>
</evidence>
<name>A0A846TDB9_9BACI</name>
<evidence type="ECO:0000313" key="12">
    <source>
        <dbReference type="Proteomes" id="UP000587942"/>
    </source>
</evidence>
<dbReference type="InterPro" id="IPR055348">
    <property type="entry name" value="DctQ"/>
</dbReference>
<evidence type="ECO:0000256" key="8">
    <source>
        <dbReference type="ARBA" id="ARBA00038436"/>
    </source>
</evidence>
<keyword evidence="7 9" id="KW-0472">Membrane</keyword>
<dbReference type="PANTHER" id="PTHR35011">
    <property type="entry name" value="2,3-DIKETO-L-GULONATE TRAP TRANSPORTER SMALL PERMEASE PROTEIN YIAM"/>
    <property type="match status" value="1"/>
</dbReference>
<feature type="transmembrane region" description="Helical" evidence="9">
    <location>
        <begin position="51"/>
        <end position="74"/>
    </location>
</feature>
<evidence type="ECO:0000256" key="1">
    <source>
        <dbReference type="ARBA" id="ARBA00004429"/>
    </source>
</evidence>
<evidence type="ECO:0000256" key="3">
    <source>
        <dbReference type="ARBA" id="ARBA00022475"/>
    </source>
</evidence>
<protein>
    <submittedName>
        <fullName evidence="11">TRAP transporter small permease</fullName>
    </submittedName>
</protein>
<dbReference type="Pfam" id="PF04290">
    <property type="entry name" value="DctQ"/>
    <property type="match status" value="1"/>
</dbReference>
<feature type="domain" description="Tripartite ATP-independent periplasmic transporters DctQ component" evidence="10">
    <location>
        <begin position="33"/>
        <end position="160"/>
    </location>
</feature>
<keyword evidence="2" id="KW-0813">Transport</keyword>
<evidence type="ECO:0000256" key="6">
    <source>
        <dbReference type="ARBA" id="ARBA00022989"/>
    </source>
</evidence>
<keyword evidence="3" id="KW-1003">Cell membrane</keyword>
<proteinExistence type="inferred from homology"/>
<feature type="transmembrane region" description="Helical" evidence="9">
    <location>
        <begin position="140"/>
        <end position="165"/>
    </location>
</feature>
<organism evidence="11 12">
    <name type="scientific">Mesobacillus selenatarsenatis</name>
    <dbReference type="NCBI Taxonomy" id="388741"/>
    <lineage>
        <taxon>Bacteria</taxon>
        <taxon>Bacillati</taxon>
        <taxon>Bacillota</taxon>
        <taxon>Bacilli</taxon>
        <taxon>Bacillales</taxon>
        <taxon>Bacillaceae</taxon>
        <taxon>Mesobacillus</taxon>
    </lineage>
</organism>
<evidence type="ECO:0000259" key="10">
    <source>
        <dbReference type="Pfam" id="PF04290"/>
    </source>
</evidence>
<evidence type="ECO:0000256" key="5">
    <source>
        <dbReference type="ARBA" id="ARBA00022692"/>
    </source>
</evidence>
<sequence length="186" mass="21334">MPQEPAFLAKTEKTITKINHLFTFAAGIFILAMVLIITYDVIMRNFFDSPSLWALDLARFSLVYIFFLALAPALQSGQHVSTDIFLAKFSLRTQWYLKLTALIITAIYGVILFWQVTETTLKVFEDKRIFPVAIELPMKYVYMVAPVGTLQFIITALFCLAIVFFREAPIKQVQTEAIPRKRVINQ</sequence>
<reference evidence="11 12" key="1">
    <citation type="submission" date="2020-03" db="EMBL/GenBank/DDBJ databases">
        <authorList>
            <person name="Sun Q."/>
        </authorList>
    </citation>
    <scope>NUCLEOTIDE SEQUENCE [LARGE SCALE GENOMIC DNA]</scope>
    <source>
        <strain evidence="11 12">KACC 21451</strain>
    </source>
</reference>
<comment type="similarity">
    <text evidence="8">Belongs to the TRAP transporter small permease family.</text>
</comment>
<keyword evidence="4" id="KW-0997">Cell inner membrane</keyword>
<evidence type="ECO:0000256" key="7">
    <source>
        <dbReference type="ARBA" id="ARBA00023136"/>
    </source>
</evidence>
<evidence type="ECO:0000256" key="4">
    <source>
        <dbReference type="ARBA" id="ARBA00022519"/>
    </source>
</evidence>
<dbReference type="EMBL" id="JAAVUM010000012">
    <property type="protein sequence ID" value="NKE07068.1"/>
    <property type="molecule type" value="Genomic_DNA"/>
</dbReference>
<accession>A0A846TDB9</accession>
<comment type="subcellular location">
    <subcellularLocation>
        <location evidence="1">Cell inner membrane</location>
        <topology evidence="1">Multi-pass membrane protein</topology>
    </subcellularLocation>
</comment>
<dbReference type="Proteomes" id="UP000587942">
    <property type="component" value="Unassembled WGS sequence"/>
</dbReference>
<evidence type="ECO:0000256" key="9">
    <source>
        <dbReference type="SAM" id="Phobius"/>
    </source>
</evidence>
<comment type="caution">
    <text evidence="11">The sequence shown here is derived from an EMBL/GenBank/DDBJ whole genome shotgun (WGS) entry which is preliminary data.</text>
</comment>
<dbReference type="InterPro" id="IPR007387">
    <property type="entry name" value="TRAP_DctQ"/>
</dbReference>
<dbReference type="RefSeq" id="WP_167833476.1">
    <property type="nucleotide sequence ID" value="NZ_JAAVUM010000012.1"/>
</dbReference>